<organism evidence="1 2">
    <name type="scientific">Xanthobacter oligotrophicus</name>
    <dbReference type="NCBI Taxonomy" id="2607286"/>
    <lineage>
        <taxon>Bacteria</taxon>
        <taxon>Pseudomonadati</taxon>
        <taxon>Pseudomonadota</taxon>
        <taxon>Alphaproteobacteria</taxon>
        <taxon>Hyphomicrobiales</taxon>
        <taxon>Xanthobacteraceae</taxon>
        <taxon>Xanthobacter</taxon>
    </lineage>
</organism>
<proteinExistence type="predicted"/>
<name>A0ABW6ZQ50_9HYPH</name>
<comment type="caution">
    <text evidence="1">The sequence shown here is derived from an EMBL/GenBank/DDBJ whole genome shotgun (WGS) entry which is preliminary data.</text>
</comment>
<sequence>MPTLESDRLVFRFPQIEEKANFFISFQRTLRIPDTETMYPLPPGFGDFPLRHAEDYAGKRSAAAVLRGGVVLPMWQAEAMWLRFLSLGPDWGLDFPVAIKVAAGKINAVTGEAWRAGLHRGPQDYMVAPAQPWLDGFAIEAGVIRQFVAMPLGEGYSVEGQLTGKEEWGGLQIEVTPLKAHVWQNVRREHKRTSRIMTDSKAPAVACSVPEPEMGLAAGGRMKQEIYPDRFALEDWDMEASERVFVSLLNAKDWKSVTGEDAPNQPPTADDYARAGLPWFEHYGVDQLPLPGGVKLTNIKSIEMLYENKIGNIRPKSGDIDVNNVKLT</sequence>
<dbReference type="Proteomes" id="UP001604002">
    <property type="component" value="Unassembled WGS sequence"/>
</dbReference>
<dbReference type="EMBL" id="JBAFVH010000001">
    <property type="protein sequence ID" value="MFG1370841.1"/>
    <property type="molecule type" value="Genomic_DNA"/>
</dbReference>
<reference evidence="1 2" key="1">
    <citation type="submission" date="2024-02" db="EMBL/GenBank/DDBJ databases">
        <title>Expansion and revision of Xanthobacter and proposal of Roseixanthobacter gen. nov.</title>
        <authorList>
            <person name="Soltysiak M.P.M."/>
            <person name="Jalihal A."/>
            <person name="Ory A."/>
            <person name="Chrisophersen C."/>
            <person name="Lee A.D."/>
            <person name="Boulton J."/>
            <person name="Springer M."/>
        </authorList>
    </citation>
    <scope>NUCLEOTIDE SEQUENCE [LARGE SCALE GENOMIC DNA]</scope>
    <source>
        <strain evidence="1 2">23A</strain>
    </source>
</reference>
<dbReference type="RefSeq" id="WP_393990917.1">
    <property type="nucleotide sequence ID" value="NZ_JBAFVH010000001.1"/>
</dbReference>
<protein>
    <recommendedName>
        <fullName evidence="3">Integral membrane protein</fullName>
    </recommendedName>
</protein>
<evidence type="ECO:0008006" key="3">
    <source>
        <dbReference type="Google" id="ProtNLM"/>
    </source>
</evidence>
<evidence type="ECO:0000313" key="2">
    <source>
        <dbReference type="Proteomes" id="UP001604002"/>
    </source>
</evidence>
<evidence type="ECO:0000313" key="1">
    <source>
        <dbReference type="EMBL" id="MFG1370841.1"/>
    </source>
</evidence>
<accession>A0ABW6ZQ50</accession>
<keyword evidence="2" id="KW-1185">Reference proteome</keyword>
<gene>
    <name evidence="1" type="ORF">V5F32_01565</name>
</gene>